<reference evidence="6" key="2">
    <citation type="submission" date="2020-04" db="EMBL/GenBank/DDBJ databases">
        <authorList>
            <person name="Alexandrino P."/>
            <person name="Mendonca T."/>
            <person name="Guaman L."/>
            <person name="Cherix J."/>
            <person name="Lozano-Sakalauskas G."/>
            <person name="Fujita A."/>
            <person name="Filho E.R."/>
            <person name="Long P."/>
            <person name="Padilla G."/>
            <person name="Taciro M.K."/>
            <person name="Gomez J.G."/>
            <person name="Silva L.F."/>
            <person name="Torres M."/>
        </authorList>
    </citation>
    <scope>NUCLEOTIDE SEQUENCE</scope>
    <source>
        <strain evidence="6">LMG 19450</strain>
    </source>
</reference>
<keyword evidence="7" id="KW-1185">Reference proteome</keyword>
<evidence type="ECO:0000313" key="6">
    <source>
        <dbReference type="EMBL" id="NLP62007.1"/>
    </source>
</evidence>
<dbReference type="InterPro" id="IPR029063">
    <property type="entry name" value="SAM-dependent_MTases_sf"/>
</dbReference>
<dbReference type="SUPFAM" id="SSF53335">
    <property type="entry name" value="S-adenosyl-L-methionine-dependent methyltransferases"/>
    <property type="match status" value="1"/>
</dbReference>
<evidence type="ECO:0000256" key="4">
    <source>
        <dbReference type="ARBA" id="ARBA00022691"/>
    </source>
</evidence>
<organism evidence="6 7">
    <name type="scientific">Paraburkholderia sacchari</name>
    <dbReference type="NCBI Taxonomy" id="159450"/>
    <lineage>
        <taxon>Bacteria</taxon>
        <taxon>Pseudomonadati</taxon>
        <taxon>Pseudomonadota</taxon>
        <taxon>Betaproteobacteria</taxon>
        <taxon>Burkholderiales</taxon>
        <taxon>Burkholderiaceae</taxon>
        <taxon>Paraburkholderia</taxon>
    </lineage>
</organism>
<evidence type="ECO:0000313" key="7">
    <source>
        <dbReference type="Proteomes" id="UP000030460"/>
    </source>
</evidence>
<accession>A0A8T6ZA23</accession>
<dbReference type="OrthoDB" id="9778208at2"/>
<comment type="caution">
    <text evidence="6">The sequence shown here is derived from an EMBL/GenBank/DDBJ whole genome shotgun (WGS) entry which is preliminary data.</text>
</comment>
<evidence type="ECO:0000256" key="2">
    <source>
        <dbReference type="ARBA" id="ARBA00022603"/>
    </source>
</evidence>
<reference evidence="6" key="1">
    <citation type="journal article" date="2015" name="Genome Announc.">
        <title>Draft Genome Sequence of the Polyhydroxyalkanoate-Producing Bacterium Burkholderia sacchari LMG 19450 Isolated from Brazilian Sugarcane Plantation Soil.</title>
        <authorList>
            <person name="Alexandrino P.M."/>
            <person name="Mendonca T.T."/>
            <person name="Guaman Bautista L.P."/>
            <person name="Cherix J."/>
            <person name="Lozano-Sakalauskas G.C."/>
            <person name="Fujita A."/>
            <person name="Ramos Filho E."/>
            <person name="Long P."/>
            <person name="Padilla G."/>
            <person name="Taciro M.K."/>
            <person name="Gomez J.G."/>
            <person name="Silva L.F."/>
        </authorList>
    </citation>
    <scope>NUCLEOTIDE SEQUENCE</scope>
    <source>
        <strain evidence="6">LMG 19450</strain>
    </source>
</reference>
<dbReference type="RefSeq" id="WP_084225896.1">
    <property type="nucleotide sequence ID" value="NZ_CADFGF010000025.1"/>
</dbReference>
<feature type="compositionally biased region" description="Low complexity" evidence="5">
    <location>
        <begin position="10"/>
        <end position="26"/>
    </location>
</feature>
<dbReference type="Proteomes" id="UP000030460">
    <property type="component" value="Unassembled WGS sequence"/>
</dbReference>
<dbReference type="GO" id="GO:0008757">
    <property type="term" value="F:S-adenosylmethionine-dependent methyltransferase activity"/>
    <property type="evidence" value="ECO:0007669"/>
    <property type="project" value="InterPro"/>
</dbReference>
<feature type="region of interest" description="Disordered" evidence="5">
    <location>
        <begin position="1"/>
        <end position="32"/>
    </location>
</feature>
<dbReference type="PANTHER" id="PTHR32183">
    <property type="match status" value="1"/>
</dbReference>
<name>A0A8T6ZA23_9BURK</name>
<protein>
    <submittedName>
        <fullName evidence="6">Methyltransferase domain-containing protein</fullName>
    </submittedName>
</protein>
<evidence type="ECO:0000256" key="1">
    <source>
        <dbReference type="ARBA" id="ARBA00022553"/>
    </source>
</evidence>
<dbReference type="GO" id="GO:0032259">
    <property type="term" value="P:methylation"/>
    <property type="evidence" value="ECO:0007669"/>
    <property type="project" value="UniProtKB-KW"/>
</dbReference>
<evidence type="ECO:0000256" key="5">
    <source>
        <dbReference type="SAM" id="MobiDB-lite"/>
    </source>
</evidence>
<keyword evidence="3" id="KW-0808">Transferase</keyword>
<keyword evidence="4" id="KW-0949">S-adenosyl-L-methionine</keyword>
<dbReference type="Gene3D" id="3.40.50.150">
    <property type="entry name" value="Vaccinia Virus protein VP39"/>
    <property type="match status" value="1"/>
</dbReference>
<dbReference type="PROSITE" id="PS51585">
    <property type="entry name" value="SAM_MT_TPMT"/>
    <property type="match status" value="1"/>
</dbReference>
<dbReference type="Pfam" id="PF05724">
    <property type="entry name" value="TPMT"/>
    <property type="match status" value="1"/>
</dbReference>
<dbReference type="PANTHER" id="PTHR32183:SF6">
    <property type="entry name" value="CYSTEINE SULFINATE DESULFINASE_CYSTEINE DESULFURASE AND RELATED ENZYMES"/>
    <property type="match status" value="1"/>
</dbReference>
<dbReference type="InterPro" id="IPR008854">
    <property type="entry name" value="TPMT"/>
</dbReference>
<sequence length="233" mass="25516">MNDPTCPQQPGGAPDDVPGGVPDGVPEFQTRDPGAREFWDERFERGFTPWDQAGVQPAFESFAQAHSAAAVLIPGCGNAWEARWLAERGRTVRAIDFAPSAVANARVALGDFADVVEEADFFTYEPPFAADWIFERAFLCALPKALRPHYAQRMAALLAPGALLAGFFFLGDTPKGPPFGISRTELDALLTPWFTLLDDQPVEGSLPVFVGRERWLTWQRNDMPAAPPPSSRT</sequence>
<evidence type="ECO:0000256" key="3">
    <source>
        <dbReference type="ARBA" id="ARBA00022679"/>
    </source>
</evidence>
<proteinExistence type="predicted"/>
<gene>
    <name evidence="6" type="ORF">NH14_012650</name>
</gene>
<keyword evidence="2 6" id="KW-0489">Methyltransferase</keyword>
<dbReference type="AlphaFoldDB" id="A0A8T6ZA23"/>
<dbReference type="EMBL" id="JTDB02000003">
    <property type="protein sequence ID" value="NLP62007.1"/>
    <property type="molecule type" value="Genomic_DNA"/>
</dbReference>
<keyword evidence="1" id="KW-0597">Phosphoprotein</keyword>